<reference evidence="2" key="1">
    <citation type="submission" date="2015-05" db="EMBL/GenBank/DDBJ databases">
        <authorList>
            <person name="Fogelqvist Johan"/>
        </authorList>
    </citation>
    <scope>NUCLEOTIDE SEQUENCE [LARGE SCALE GENOMIC DNA]</scope>
</reference>
<proteinExistence type="predicted"/>
<dbReference type="EMBL" id="CVQI01017779">
    <property type="protein sequence ID" value="CRK25363.1"/>
    <property type="molecule type" value="Genomic_DNA"/>
</dbReference>
<accession>A0A0G4LTG6</accession>
<evidence type="ECO:0000313" key="2">
    <source>
        <dbReference type="Proteomes" id="UP000045706"/>
    </source>
</evidence>
<organism evidence="1 2">
    <name type="scientific">Verticillium longisporum</name>
    <name type="common">Verticillium dahliae var. longisporum</name>
    <dbReference type="NCBI Taxonomy" id="100787"/>
    <lineage>
        <taxon>Eukaryota</taxon>
        <taxon>Fungi</taxon>
        <taxon>Dikarya</taxon>
        <taxon>Ascomycota</taxon>
        <taxon>Pezizomycotina</taxon>
        <taxon>Sordariomycetes</taxon>
        <taxon>Hypocreomycetidae</taxon>
        <taxon>Glomerellales</taxon>
        <taxon>Plectosphaerellaceae</taxon>
        <taxon>Verticillium</taxon>
    </lineage>
</organism>
<gene>
    <name evidence="1" type="ORF">BN1723_003269</name>
</gene>
<dbReference type="Proteomes" id="UP000045706">
    <property type="component" value="Unassembled WGS sequence"/>
</dbReference>
<name>A0A0G4LTG6_VERLO</name>
<evidence type="ECO:0000313" key="1">
    <source>
        <dbReference type="EMBL" id="CRK25363.1"/>
    </source>
</evidence>
<protein>
    <submittedName>
        <fullName evidence="1">Uncharacterized protein</fullName>
    </submittedName>
</protein>
<sequence>MAVASLLIQSQAASCNADNCLRGLRNSAVVTQAVPFCSTYTAAASPATTGLPTYASGACACLRPSTTTVTPTTTLTTTPMPQTTTCPVSVSALTVTSVTTVTSIATDPTVAGPPGSSNMPNALFESGDGSADWCRNVEQSPCRIV</sequence>
<dbReference type="AlphaFoldDB" id="A0A0G4LTG6"/>